<protein>
    <submittedName>
        <fullName evidence="7">Xaa-Pro aminopeptidase</fullName>
    </submittedName>
</protein>
<dbReference type="InterPro" id="IPR029149">
    <property type="entry name" value="Creatin/AminoP/Spt16_N"/>
</dbReference>
<dbReference type="InterPro" id="IPR000994">
    <property type="entry name" value="Pept_M24"/>
</dbReference>
<dbReference type="InterPro" id="IPR032416">
    <property type="entry name" value="Peptidase_M24_C"/>
</dbReference>
<name>A0A233V7X2_FINMA</name>
<keyword evidence="7" id="KW-0645">Protease</keyword>
<dbReference type="InterPro" id="IPR000587">
    <property type="entry name" value="Creatinase_N"/>
</dbReference>
<dbReference type="SUPFAM" id="SSF55920">
    <property type="entry name" value="Creatinase/aminopeptidase"/>
    <property type="match status" value="1"/>
</dbReference>
<dbReference type="EMBL" id="NDYC01000010">
    <property type="protein sequence ID" value="OXZ28485.1"/>
    <property type="molecule type" value="Genomic_DNA"/>
</dbReference>
<dbReference type="Gene3D" id="3.90.230.10">
    <property type="entry name" value="Creatinase/methionine aminopeptidase superfamily"/>
    <property type="match status" value="1"/>
</dbReference>
<feature type="domain" description="Peptidase M24 C-terminal" evidence="6">
    <location>
        <begin position="529"/>
        <end position="589"/>
    </location>
</feature>
<dbReference type="Pfam" id="PF01321">
    <property type="entry name" value="Creatinase_N"/>
    <property type="match status" value="1"/>
</dbReference>
<dbReference type="Gene3D" id="3.40.350.10">
    <property type="entry name" value="Creatinase/prolidase N-terminal domain"/>
    <property type="match status" value="2"/>
</dbReference>
<evidence type="ECO:0000313" key="8">
    <source>
        <dbReference type="Proteomes" id="UP000215413"/>
    </source>
</evidence>
<dbReference type="Proteomes" id="UP000215413">
    <property type="component" value="Unassembled WGS sequence"/>
</dbReference>
<dbReference type="PANTHER" id="PTHR43763:SF6">
    <property type="entry name" value="XAA-PRO AMINOPEPTIDASE 1"/>
    <property type="match status" value="1"/>
</dbReference>
<feature type="domain" description="Creatinase N-terminal" evidence="5">
    <location>
        <begin position="5"/>
        <end position="133"/>
    </location>
</feature>
<evidence type="ECO:0000259" key="5">
    <source>
        <dbReference type="Pfam" id="PF01321"/>
    </source>
</evidence>
<dbReference type="Pfam" id="PF16188">
    <property type="entry name" value="Peptidase_M24_C"/>
    <property type="match status" value="1"/>
</dbReference>
<dbReference type="InterPro" id="IPR050422">
    <property type="entry name" value="X-Pro_aminopeptidase_P"/>
</dbReference>
<evidence type="ECO:0000259" key="4">
    <source>
        <dbReference type="Pfam" id="PF00557"/>
    </source>
</evidence>
<dbReference type="Pfam" id="PF16189">
    <property type="entry name" value="Creatinase_N_2"/>
    <property type="match status" value="1"/>
</dbReference>
<dbReference type="AlphaFoldDB" id="A0A233V7X2"/>
<sequence length="589" mass="66827">MITERLEKLRKKMSERNIDAYVVLSSDPHTSEYLADYYKTRKYITGFSGSAGTAVILKKKAALFTDGRYFIQAAKELEGSTVDLMKMGEPGVPTLIEYLKENVPECGKIGVDGLTLDYNDYYQWLEKLGDRMIITDVDFVGDIWEDRPEKPNSKAYAFDVKYCGKDTKTKLKELRYFMDSNECDYNFIGSLDDICYLYNIRGNDVLYNPVIISYALVGKDFANLYIEDEKIDDDLVELLKEQGVTVKSYEKVFEDLTALPGKSVLFLDPSKTNVRIYNSINSNIRISKGIQPTTLMKAHKNETEIKNQKNAYIKDGVALVKFFNWVETGTPTGNVTEMSAADKLRYFREQGDLFMDLSFGTISAYGENAALPHYEPSVDHPVTLQPKGLYLVDSGAQYLDGTTDITRTVALGELTDDEKLHYTLTLRSHINLMTTIFPKGTKSSSLDPIARRPIWQELLDFRHGTGHGVGFYLGVHEGPQRISSMNNDIDMDEGMVTSDEPGIYIEGSHGIRIENIMHCIKVGESEFGEFLGFESLSICPIDTRPVIKEKLLPFELEWLNNYNKECYDKLSPYLEGSDLEYLEQQTKAI</sequence>
<reference evidence="8" key="1">
    <citation type="submission" date="2017-04" db="EMBL/GenBank/DDBJ databases">
        <title>Finegoldia magna isolated from orthopedic joint implant-associated infections.</title>
        <authorList>
            <person name="Bjorklund S."/>
            <person name="Bruggemann H."/>
            <person name="Jensen A."/>
            <person name="Hellmark B."/>
            <person name="Soderquist B."/>
        </authorList>
    </citation>
    <scope>NUCLEOTIDE SEQUENCE [LARGE SCALE GENOMIC DNA]</scope>
    <source>
        <strain evidence="8">CCUG 54800</strain>
    </source>
</reference>
<keyword evidence="7" id="KW-0031">Aminopeptidase</keyword>
<gene>
    <name evidence="7" type="ORF">B9N49_02190</name>
</gene>
<comment type="caution">
    <text evidence="7">The sequence shown here is derived from an EMBL/GenBank/DDBJ whole genome shotgun (WGS) entry which is preliminary data.</text>
</comment>
<dbReference type="GO" id="GO:0005737">
    <property type="term" value="C:cytoplasm"/>
    <property type="evidence" value="ECO:0007669"/>
    <property type="project" value="UniProtKB-ARBA"/>
</dbReference>
<dbReference type="InterPro" id="IPR033740">
    <property type="entry name" value="Pept_M24B"/>
</dbReference>
<proteinExistence type="inferred from homology"/>
<dbReference type="GO" id="GO:0070006">
    <property type="term" value="F:metalloaminopeptidase activity"/>
    <property type="evidence" value="ECO:0007669"/>
    <property type="project" value="InterPro"/>
</dbReference>
<accession>A0A233V7X2</accession>
<feature type="domain" description="Peptidase M24" evidence="4">
    <location>
        <begin position="309"/>
        <end position="518"/>
    </location>
</feature>
<dbReference type="CDD" id="cd01085">
    <property type="entry name" value="APP"/>
    <property type="match status" value="1"/>
</dbReference>
<organism evidence="7 8">
    <name type="scientific">Finegoldia magna</name>
    <name type="common">Peptostreptococcus magnus</name>
    <dbReference type="NCBI Taxonomy" id="1260"/>
    <lineage>
        <taxon>Bacteria</taxon>
        <taxon>Bacillati</taxon>
        <taxon>Bacillota</taxon>
        <taxon>Tissierellia</taxon>
        <taxon>Tissierellales</taxon>
        <taxon>Peptoniphilaceae</taxon>
        <taxon>Finegoldia</taxon>
    </lineage>
</organism>
<evidence type="ECO:0000256" key="3">
    <source>
        <dbReference type="ARBA" id="ARBA00022801"/>
    </source>
</evidence>
<dbReference type="Pfam" id="PF00557">
    <property type="entry name" value="Peptidase_M24"/>
    <property type="match status" value="1"/>
</dbReference>
<keyword evidence="3" id="KW-0378">Hydrolase</keyword>
<dbReference type="InterPro" id="IPR036005">
    <property type="entry name" value="Creatinase/aminopeptidase-like"/>
</dbReference>
<evidence type="ECO:0000256" key="2">
    <source>
        <dbReference type="ARBA" id="ARBA00022723"/>
    </source>
</evidence>
<dbReference type="SUPFAM" id="SSF53092">
    <property type="entry name" value="Creatinase/prolidase N-terminal domain"/>
    <property type="match status" value="1"/>
</dbReference>
<dbReference type="GO" id="GO:0046872">
    <property type="term" value="F:metal ion binding"/>
    <property type="evidence" value="ECO:0007669"/>
    <property type="project" value="UniProtKB-KW"/>
</dbReference>
<keyword evidence="2" id="KW-0479">Metal-binding</keyword>
<evidence type="ECO:0000313" key="7">
    <source>
        <dbReference type="EMBL" id="OXZ28485.1"/>
    </source>
</evidence>
<dbReference type="RefSeq" id="WP_094205334.1">
    <property type="nucleotide sequence ID" value="NZ_NDYC01000010.1"/>
</dbReference>
<evidence type="ECO:0000256" key="1">
    <source>
        <dbReference type="ARBA" id="ARBA00008766"/>
    </source>
</evidence>
<evidence type="ECO:0000259" key="6">
    <source>
        <dbReference type="Pfam" id="PF16188"/>
    </source>
</evidence>
<comment type="similarity">
    <text evidence="1">Belongs to the peptidase M24B family.</text>
</comment>
<dbReference type="FunFam" id="3.90.230.10:FF:000009">
    <property type="entry name" value="xaa-Pro aminopeptidase 2"/>
    <property type="match status" value="1"/>
</dbReference>
<dbReference type="PANTHER" id="PTHR43763">
    <property type="entry name" value="XAA-PRO AMINOPEPTIDASE 1"/>
    <property type="match status" value="1"/>
</dbReference>